<proteinExistence type="predicted"/>
<reference evidence="1 2" key="1">
    <citation type="journal article" date="2020" name="Mol. Biol. Evol.">
        <title>Distinct Expression and Methylation Patterns for Genes with Different Fates following a Single Whole-Genome Duplication in Flowering Plants.</title>
        <authorList>
            <person name="Shi T."/>
            <person name="Rahmani R.S."/>
            <person name="Gugger P.F."/>
            <person name="Wang M."/>
            <person name="Li H."/>
            <person name="Zhang Y."/>
            <person name="Li Z."/>
            <person name="Wang Q."/>
            <person name="Van de Peer Y."/>
            <person name="Marchal K."/>
            <person name="Chen J."/>
        </authorList>
    </citation>
    <scope>NUCLEOTIDE SEQUENCE [LARGE SCALE GENOMIC DNA]</scope>
    <source>
        <tissue evidence="1">Leaf</tissue>
    </source>
</reference>
<gene>
    <name evidence="1" type="ORF">HUJ06_016651</name>
</gene>
<dbReference type="EMBL" id="DUZY01000008">
    <property type="protein sequence ID" value="DAD46714.1"/>
    <property type="molecule type" value="Genomic_DNA"/>
</dbReference>
<dbReference type="AlphaFoldDB" id="A0A822ZKW5"/>
<evidence type="ECO:0000313" key="1">
    <source>
        <dbReference type="EMBL" id="DAD46714.1"/>
    </source>
</evidence>
<sequence>MSWSHSLRLTGEVRLMGGRRRAGRREREKRRNWKGVLPLCVLSVEWRKKMNSNSTCREKSQKYYFSPKFCRLEVAATAVAGDGDGAPSLLSGVLFN</sequence>
<keyword evidence="2" id="KW-1185">Reference proteome</keyword>
<protein>
    <submittedName>
        <fullName evidence="1">Uncharacterized protein</fullName>
    </submittedName>
</protein>
<accession>A0A822ZKW5</accession>
<comment type="caution">
    <text evidence="1">The sequence shown here is derived from an EMBL/GenBank/DDBJ whole genome shotgun (WGS) entry which is preliminary data.</text>
</comment>
<evidence type="ECO:0000313" key="2">
    <source>
        <dbReference type="Proteomes" id="UP000607653"/>
    </source>
</evidence>
<organism evidence="1 2">
    <name type="scientific">Nelumbo nucifera</name>
    <name type="common">Sacred lotus</name>
    <dbReference type="NCBI Taxonomy" id="4432"/>
    <lineage>
        <taxon>Eukaryota</taxon>
        <taxon>Viridiplantae</taxon>
        <taxon>Streptophyta</taxon>
        <taxon>Embryophyta</taxon>
        <taxon>Tracheophyta</taxon>
        <taxon>Spermatophyta</taxon>
        <taxon>Magnoliopsida</taxon>
        <taxon>Proteales</taxon>
        <taxon>Nelumbonaceae</taxon>
        <taxon>Nelumbo</taxon>
    </lineage>
</organism>
<name>A0A822ZKW5_NELNU</name>
<dbReference type="Proteomes" id="UP000607653">
    <property type="component" value="Unassembled WGS sequence"/>
</dbReference>